<evidence type="ECO:0000256" key="8">
    <source>
        <dbReference type="ARBA" id="ARBA00024477"/>
    </source>
</evidence>
<comment type="pathway">
    <text evidence="2 12">Purine metabolism; AMP biosynthesis via de novo pathway; AMP from IMP: step 2/2.</text>
</comment>
<evidence type="ECO:0000256" key="10">
    <source>
        <dbReference type="ARBA" id="ARBA00049115"/>
    </source>
</evidence>
<comment type="catalytic activity">
    <reaction evidence="8">
        <text>(2S)-2-[5-amino-1-(5-phospho-beta-D-ribosyl)imidazole-4-carboxamido]succinate = 5-amino-1-(5-phospho-beta-D-ribosyl)imidazole-4-carboxamide + fumarate</text>
        <dbReference type="Rhea" id="RHEA:23920"/>
        <dbReference type="ChEBI" id="CHEBI:29806"/>
        <dbReference type="ChEBI" id="CHEBI:58443"/>
        <dbReference type="ChEBI" id="CHEBI:58475"/>
        <dbReference type="EC" id="4.3.2.2"/>
    </reaction>
    <physiologicalReaction direction="left-to-right" evidence="8">
        <dbReference type="Rhea" id="RHEA:23921"/>
    </physiologicalReaction>
</comment>
<dbReference type="SMART" id="SM00998">
    <property type="entry name" value="ADSL_C"/>
    <property type="match status" value="1"/>
</dbReference>
<comment type="pathway">
    <text evidence="1 12">Purine metabolism; IMP biosynthesis via de novo pathway; 5-amino-1-(5-phospho-D-ribosyl)imidazole-4-carboxamide from 5-amino-1-(5-phospho-D-ribosyl)imidazole-4-carboxylate: step 2/2.</text>
</comment>
<evidence type="ECO:0000256" key="11">
    <source>
        <dbReference type="NCBIfam" id="TIGR00928"/>
    </source>
</evidence>
<evidence type="ECO:0000256" key="4">
    <source>
        <dbReference type="ARBA" id="ARBA00012339"/>
    </source>
</evidence>
<evidence type="ECO:0000259" key="13">
    <source>
        <dbReference type="SMART" id="SM00998"/>
    </source>
</evidence>
<dbReference type="InterPro" id="IPR024083">
    <property type="entry name" value="Fumarase/histidase_N"/>
</dbReference>
<dbReference type="PRINTS" id="PR00149">
    <property type="entry name" value="FUMRATELYASE"/>
</dbReference>
<dbReference type="FunFam" id="1.20.200.10:FF:000008">
    <property type="entry name" value="Adenylosuccinate lyase"/>
    <property type="match status" value="1"/>
</dbReference>
<dbReference type="PANTHER" id="PTHR43172">
    <property type="entry name" value="ADENYLOSUCCINATE LYASE"/>
    <property type="match status" value="1"/>
</dbReference>
<dbReference type="Gene3D" id="1.10.275.10">
    <property type="entry name" value="Fumarase/aspartase (N-terminal domain)"/>
    <property type="match status" value="1"/>
</dbReference>
<dbReference type="InterPro" id="IPR022761">
    <property type="entry name" value="Fumarate_lyase_N"/>
</dbReference>
<evidence type="ECO:0000256" key="1">
    <source>
        <dbReference type="ARBA" id="ARBA00004706"/>
    </source>
</evidence>
<dbReference type="Pfam" id="PF10397">
    <property type="entry name" value="ADSL_C"/>
    <property type="match status" value="1"/>
</dbReference>
<protein>
    <recommendedName>
        <fullName evidence="5 11">Adenylosuccinate lyase</fullName>
        <shortName evidence="12">ASL</shortName>
        <ecNumber evidence="4 11">4.3.2.2</ecNumber>
    </recommendedName>
    <alternativeName>
        <fullName evidence="9 12">Adenylosuccinase</fullName>
    </alternativeName>
</protein>
<evidence type="ECO:0000256" key="2">
    <source>
        <dbReference type="ARBA" id="ARBA00004734"/>
    </source>
</evidence>
<keyword evidence="6 12" id="KW-0658">Purine biosynthesis</keyword>
<keyword evidence="7 12" id="KW-0456">Lyase</keyword>
<dbReference type="Gene3D" id="1.10.40.30">
    <property type="entry name" value="Fumarase/aspartase (C-terminal domain)"/>
    <property type="match status" value="1"/>
</dbReference>
<accession>A0A933IBE9</accession>
<dbReference type="NCBIfam" id="TIGR00928">
    <property type="entry name" value="purB"/>
    <property type="match status" value="1"/>
</dbReference>
<dbReference type="PROSITE" id="PS00163">
    <property type="entry name" value="FUMARATE_LYASES"/>
    <property type="match status" value="1"/>
</dbReference>
<dbReference type="SUPFAM" id="SSF48557">
    <property type="entry name" value="L-aspartase-like"/>
    <property type="match status" value="1"/>
</dbReference>
<dbReference type="FunFam" id="1.10.40.30:FF:000007">
    <property type="entry name" value="Adenylosuccinate lyase"/>
    <property type="match status" value="1"/>
</dbReference>
<dbReference type="InterPro" id="IPR019468">
    <property type="entry name" value="AdenyloSucc_lyase_C"/>
</dbReference>
<dbReference type="PRINTS" id="PR00145">
    <property type="entry name" value="ARGSUCLYASE"/>
</dbReference>
<dbReference type="Pfam" id="PF00206">
    <property type="entry name" value="Lyase_1"/>
    <property type="match status" value="1"/>
</dbReference>
<dbReference type="PANTHER" id="PTHR43172:SF1">
    <property type="entry name" value="ADENYLOSUCCINATE LYASE"/>
    <property type="match status" value="1"/>
</dbReference>
<evidence type="ECO:0000313" key="15">
    <source>
        <dbReference type="Proteomes" id="UP000736328"/>
    </source>
</evidence>
<dbReference type="GO" id="GO:0004018">
    <property type="term" value="F:N6-(1,2-dicarboxyethyl)AMP AMP-lyase (fumarate-forming) activity"/>
    <property type="evidence" value="ECO:0007669"/>
    <property type="project" value="UniProtKB-UniRule"/>
</dbReference>
<comment type="similarity">
    <text evidence="3 12">Belongs to the lyase 1 family. Adenylosuccinate lyase subfamily.</text>
</comment>
<dbReference type="EC" id="4.3.2.2" evidence="4 11"/>
<dbReference type="InterPro" id="IPR020557">
    <property type="entry name" value="Fumarate_lyase_CS"/>
</dbReference>
<comment type="caution">
    <text evidence="14">The sequence shown here is derived from an EMBL/GenBank/DDBJ whole genome shotgun (WGS) entry which is preliminary data.</text>
</comment>
<feature type="domain" description="Adenylosuccinate lyase C-terminal" evidence="13">
    <location>
        <begin position="349"/>
        <end position="429"/>
    </location>
</feature>
<evidence type="ECO:0000256" key="7">
    <source>
        <dbReference type="ARBA" id="ARBA00023239"/>
    </source>
</evidence>
<dbReference type="CDD" id="cd01360">
    <property type="entry name" value="Adenylsuccinate_lyase_1"/>
    <property type="match status" value="1"/>
</dbReference>
<evidence type="ECO:0000256" key="5">
    <source>
        <dbReference type="ARBA" id="ARBA00017058"/>
    </source>
</evidence>
<dbReference type="InterPro" id="IPR008948">
    <property type="entry name" value="L-Aspartase-like"/>
</dbReference>
<dbReference type="FunFam" id="1.10.275.10:FF:000006">
    <property type="entry name" value="Adenylosuccinate lyase"/>
    <property type="match status" value="1"/>
</dbReference>
<dbReference type="GO" id="GO:0070626">
    <property type="term" value="F:(S)-2-(5-amino-1-(5-phospho-D-ribosyl)imidazole-4-carboxamido) succinate lyase (fumarate-forming) activity"/>
    <property type="evidence" value="ECO:0007669"/>
    <property type="project" value="TreeGrafter"/>
</dbReference>
<dbReference type="EMBL" id="JACQXR010000085">
    <property type="protein sequence ID" value="MBI4726868.1"/>
    <property type="molecule type" value="Genomic_DNA"/>
</dbReference>
<organism evidence="14 15">
    <name type="scientific">candidate division TA06 bacterium</name>
    <dbReference type="NCBI Taxonomy" id="2250710"/>
    <lineage>
        <taxon>Bacteria</taxon>
        <taxon>Bacteria division TA06</taxon>
    </lineage>
</organism>
<dbReference type="InterPro" id="IPR004769">
    <property type="entry name" value="Pur_lyase"/>
</dbReference>
<dbReference type="GO" id="GO:0044208">
    <property type="term" value="P:'de novo' AMP biosynthetic process"/>
    <property type="evidence" value="ECO:0007669"/>
    <property type="project" value="TreeGrafter"/>
</dbReference>
<sequence length="431" mass="48450">MIERYTLPKMKTIWSEQNKFQKWLEVELLACQAQAQLGNIPDSDLKNIQAKARFQVERINQIEAEVHHDVIAFLTNLSEHIGPSSRYVHLGMTSSDVLDTAWAALMKEAGQVILEDLQKLAAALKGKALEHKNTIMMGRSHGIHAEPITLGLKFALWWQEALRNTDRMQRAVDSAACGKISGAVGTFAHIDPKVEEFVCRELGLTPEPVSTQIVQRDRHAEYLCTLAVIAASLEKIALEIRHLQRTEIREAEEPFAKGQKGSSAMPHKKNPIICERICGLARLVRGNAQVGLENVALWHERDISHSSAERVIIPDSAIALDYMLNKAVWLIEGLNVFPPRMLKNIEASGGLIFSQALLLALVDKGLTREQAYVAVQKNAMRVWEQGGSLKELALKDGEISRNISRTEMEEIFNINKFLRNVDYIYQRIGLR</sequence>
<evidence type="ECO:0000256" key="9">
    <source>
        <dbReference type="ARBA" id="ARBA00030717"/>
    </source>
</evidence>
<evidence type="ECO:0000256" key="12">
    <source>
        <dbReference type="RuleBase" id="RU361172"/>
    </source>
</evidence>
<evidence type="ECO:0000313" key="14">
    <source>
        <dbReference type="EMBL" id="MBI4726868.1"/>
    </source>
</evidence>
<dbReference type="AlphaFoldDB" id="A0A933IBE9"/>
<dbReference type="Proteomes" id="UP000736328">
    <property type="component" value="Unassembled WGS sequence"/>
</dbReference>
<comment type="catalytic activity">
    <reaction evidence="10">
        <text>N(6)-(1,2-dicarboxyethyl)-AMP = fumarate + AMP</text>
        <dbReference type="Rhea" id="RHEA:16853"/>
        <dbReference type="ChEBI" id="CHEBI:29806"/>
        <dbReference type="ChEBI" id="CHEBI:57567"/>
        <dbReference type="ChEBI" id="CHEBI:456215"/>
        <dbReference type="EC" id="4.3.2.2"/>
    </reaction>
    <physiologicalReaction direction="left-to-right" evidence="10">
        <dbReference type="Rhea" id="RHEA:16854"/>
    </physiologicalReaction>
</comment>
<evidence type="ECO:0000256" key="3">
    <source>
        <dbReference type="ARBA" id="ARBA00008273"/>
    </source>
</evidence>
<reference evidence="14" key="1">
    <citation type="submission" date="2020-07" db="EMBL/GenBank/DDBJ databases">
        <title>Huge and variable diversity of episymbiotic CPR bacteria and DPANN archaea in groundwater ecosystems.</title>
        <authorList>
            <person name="He C.Y."/>
            <person name="Keren R."/>
            <person name="Whittaker M."/>
            <person name="Farag I.F."/>
            <person name="Doudna J."/>
            <person name="Cate J.H.D."/>
            <person name="Banfield J.F."/>
        </authorList>
    </citation>
    <scope>NUCLEOTIDE SEQUENCE</scope>
    <source>
        <strain evidence="14">NC_groundwater_1520_Pr4_B-0.1um_53_5</strain>
    </source>
</reference>
<dbReference type="GO" id="GO:0005829">
    <property type="term" value="C:cytosol"/>
    <property type="evidence" value="ECO:0007669"/>
    <property type="project" value="TreeGrafter"/>
</dbReference>
<gene>
    <name evidence="14" type="ORF">HY768_06550</name>
</gene>
<name>A0A933IBE9_UNCT6</name>
<dbReference type="Gene3D" id="1.20.200.10">
    <property type="entry name" value="Fumarase/aspartase (Central domain)"/>
    <property type="match status" value="1"/>
</dbReference>
<evidence type="ECO:0000256" key="6">
    <source>
        <dbReference type="ARBA" id="ARBA00022755"/>
    </source>
</evidence>
<dbReference type="InterPro" id="IPR000362">
    <property type="entry name" value="Fumarate_lyase_fam"/>
</dbReference>
<proteinExistence type="inferred from homology"/>